<dbReference type="AlphaFoldDB" id="A0AA39J1W6"/>
<sequence>MTSLPPELVEIIVREFWYSDMPSHIRKTFMATCPRINRMWKVVYAAIASRDMYITNLAFLDYLCDIAQFQNSIIYHDFIPQLTRTITCFVDLRANERERAAKGVYCYLTALPNMRGFDALFPHVPYMSFELVWIGIGRFPPFQFLRGIPIHVRYDRFMSPAFSREHWQTRMDVYVAMEDPDPSAVISDSTWSDMLCKLRNVGVPEIFFGIIVVSPGPYEMVVDNGVRHLSQTTHIKEGSIRDWDPRDINKRLWMASKGSHWFRRLVSIFDHWEYESVQLYLPIPIYSARNSVLGYLLEREQLV</sequence>
<proteinExistence type="predicted"/>
<gene>
    <name evidence="1" type="ORF">EV421DRAFT_1327495</name>
</gene>
<comment type="caution">
    <text evidence="1">The sequence shown here is derived from an EMBL/GenBank/DDBJ whole genome shotgun (WGS) entry which is preliminary data.</text>
</comment>
<dbReference type="Proteomes" id="UP001175226">
    <property type="component" value="Unassembled WGS sequence"/>
</dbReference>
<accession>A0AA39J1W6</accession>
<reference evidence="1" key="1">
    <citation type="submission" date="2023-06" db="EMBL/GenBank/DDBJ databases">
        <authorList>
            <consortium name="Lawrence Berkeley National Laboratory"/>
            <person name="Ahrendt S."/>
            <person name="Sahu N."/>
            <person name="Indic B."/>
            <person name="Wong-Bajracharya J."/>
            <person name="Merenyi Z."/>
            <person name="Ke H.-M."/>
            <person name="Monk M."/>
            <person name="Kocsube S."/>
            <person name="Drula E."/>
            <person name="Lipzen A."/>
            <person name="Balint B."/>
            <person name="Henrissat B."/>
            <person name="Andreopoulos B."/>
            <person name="Martin F.M."/>
            <person name="Harder C.B."/>
            <person name="Rigling D."/>
            <person name="Ford K.L."/>
            <person name="Foster G.D."/>
            <person name="Pangilinan J."/>
            <person name="Papanicolaou A."/>
            <person name="Barry K."/>
            <person name="LaButti K."/>
            <person name="Viragh M."/>
            <person name="Koriabine M."/>
            <person name="Yan M."/>
            <person name="Riley R."/>
            <person name="Champramary S."/>
            <person name="Plett K.L."/>
            <person name="Tsai I.J."/>
            <person name="Slot J."/>
            <person name="Sipos G."/>
            <person name="Plett J."/>
            <person name="Nagy L.G."/>
            <person name="Grigoriev I.V."/>
        </authorList>
    </citation>
    <scope>NUCLEOTIDE SEQUENCE</scope>
    <source>
        <strain evidence="1">FPL87.14</strain>
    </source>
</reference>
<dbReference type="EMBL" id="JAUEPT010000070">
    <property type="protein sequence ID" value="KAK0434588.1"/>
    <property type="molecule type" value="Genomic_DNA"/>
</dbReference>
<protein>
    <submittedName>
        <fullName evidence="1">Uncharacterized protein</fullName>
    </submittedName>
</protein>
<organism evidence="1 2">
    <name type="scientific">Armillaria borealis</name>
    <dbReference type="NCBI Taxonomy" id="47425"/>
    <lineage>
        <taxon>Eukaryota</taxon>
        <taxon>Fungi</taxon>
        <taxon>Dikarya</taxon>
        <taxon>Basidiomycota</taxon>
        <taxon>Agaricomycotina</taxon>
        <taxon>Agaricomycetes</taxon>
        <taxon>Agaricomycetidae</taxon>
        <taxon>Agaricales</taxon>
        <taxon>Marasmiineae</taxon>
        <taxon>Physalacriaceae</taxon>
        <taxon>Armillaria</taxon>
    </lineage>
</organism>
<name>A0AA39J1W6_9AGAR</name>
<evidence type="ECO:0000313" key="2">
    <source>
        <dbReference type="Proteomes" id="UP001175226"/>
    </source>
</evidence>
<keyword evidence="2" id="KW-1185">Reference proteome</keyword>
<evidence type="ECO:0000313" key="1">
    <source>
        <dbReference type="EMBL" id="KAK0434588.1"/>
    </source>
</evidence>